<dbReference type="InterPro" id="IPR000182">
    <property type="entry name" value="GNAT_dom"/>
</dbReference>
<dbReference type="InterPro" id="IPR039143">
    <property type="entry name" value="GNPNAT1-like"/>
</dbReference>
<sequence length="143" mass="15959">MVEIKSTLELTDPIYQDAVTIRKKVFIEEQGVTPELELENEAGPRYFVGYLAKSPVVTARVFEEKPGVWHIQRVATVKEVRGQGLAKELLLALEVEARKQGIKKLTLGAQDQAQGFYEKLGYHVKGAGFLDAGIAHHRMDKAL</sequence>
<proteinExistence type="predicted"/>
<dbReference type="Proteomes" id="UP001565236">
    <property type="component" value="Unassembled WGS sequence"/>
</dbReference>
<evidence type="ECO:0000313" key="3">
    <source>
        <dbReference type="Proteomes" id="UP001565236"/>
    </source>
</evidence>
<evidence type="ECO:0000259" key="1">
    <source>
        <dbReference type="PROSITE" id="PS51186"/>
    </source>
</evidence>
<dbReference type="PROSITE" id="PS51186">
    <property type="entry name" value="GNAT"/>
    <property type="match status" value="1"/>
</dbReference>
<protein>
    <submittedName>
        <fullName evidence="2">GNAT family N-acetyltransferase</fullName>
        <ecNumber evidence="2">2.3.1.-</ecNumber>
    </submittedName>
</protein>
<dbReference type="PANTHER" id="PTHR13355">
    <property type="entry name" value="GLUCOSAMINE 6-PHOSPHATE N-ACETYLTRANSFERASE"/>
    <property type="match status" value="1"/>
</dbReference>
<accession>A0ABV4DMM7</accession>
<dbReference type="EC" id="2.3.1.-" evidence="2"/>
<keyword evidence="3" id="KW-1185">Reference proteome</keyword>
<dbReference type="Gene3D" id="3.40.630.30">
    <property type="match status" value="1"/>
</dbReference>
<keyword evidence="2" id="KW-0808">Transferase</keyword>
<dbReference type="GO" id="GO:0016746">
    <property type="term" value="F:acyltransferase activity"/>
    <property type="evidence" value="ECO:0007669"/>
    <property type="project" value="UniProtKB-KW"/>
</dbReference>
<reference evidence="2 3" key="1">
    <citation type="submission" date="2024-03" db="EMBL/GenBank/DDBJ databases">
        <title>Mouse gut bacterial collection (mGBC) of GemPharmatech.</title>
        <authorList>
            <person name="He Y."/>
            <person name="Dong L."/>
            <person name="Wu D."/>
            <person name="Gao X."/>
            <person name="Lin Z."/>
        </authorList>
    </citation>
    <scope>NUCLEOTIDE SEQUENCE [LARGE SCALE GENOMIC DNA]</scope>
    <source>
        <strain evidence="2 3">15-30</strain>
    </source>
</reference>
<dbReference type="SUPFAM" id="SSF55729">
    <property type="entry name" value="Acyl-CoA N-acyltransferases (Nat)"/>
    <property type="match status" value="1"/>
</dbReference>
<dbReference type="InterPro" id="IPR016181">
    <property type="entry name" value="Acyl_CoA_acyltransferase"/>
</dbReference>
<gene>
    <name evidence="2" type="ORF">AALT52_02275</name>
</gene>
<comment type="caution">
    <text evidence="2">The sequence shown here is derived from an EMBL/GenBank/DDBJ whole genome shotgun (WGS) entry which is preliminary data.</text>
</comment>
<feature type="domain" description="N-acetyltransferase" evidence="1">
    <location>
        <begin position="5"/>
        <end position="143"/>
    </location>
</feature>
<dbReference type="Pfam" id="PF13673">
    <property type="entry name" value="Acetyltransf_10"/>
    <property type="match status" value="1"/>
</dbReference>
<evidence type="ECO:0000313" key="2">
    <source>
        <dbReference type="EMBL" id="MEY8661725.1"/>
    </source>
</evidence>
<name>A0ABV4DMM7_9LACO</name>
<organism evidence="2 3">
    <name type="scientific">Ligilactobacillus faecis</name>
    <dbReference type="NCBI Taxonomy" id="762833"/>
    <lineage>
        <taxon>Bacteria</taxon>
        <taxon>Bacillati</taxon>
        <taxon>Bacillota</taxon>
        <taxon>Bacilli</taxon>
        <taxon>Lactobacillales</taxon>
        <taxon>Lactobacillaceae</taxon>
        <taxon>Ligilactobacillus</taxon>
    </lineage>
</organism>
<keyword evidence="2" id="KW-0012">Acyltransferase</keyword>
<dbReference type="EMBL" id="JBCLUF010000005">
    <property type="protein sequence ID" value="MEY8661725.1"/>
    <property type="molecule type" value="Genomic_DNA"/>
</dbReference>